<keyword evidence="2" id="KW-1185">Reference proteome</keyword>
<evidence type="ECO:0000313" key="1">
    <source>
        <dbReference type="EMBL" id="GGE47011.1"/>
    </source>
</evidence>
<dbReference type="AlphaFoldDB" id="A0A8J2YJV2"/>
<dbReference type="EMBL" id="BMIR01000013">
    <property type="protein sequence ID" value="GGE47011.1"/>
    <property type="molecule type" value="Genomic_DNA"/>
</dbReference>
<dbReference type="Pfam" id="PF11116">
    <property type="entry name" value="DUF2624"/>
    <property type="match status" value="1"/>
</dbReference>
<organism evidence="1 2">
    <name type="scientific">Pullulanibacillus camelliae</name>
    <dbReference type="NCBI Taxonomy" id="1707096"/>
    <lineage>
        <taxon>Bacteria</taxon>
        <taxon>Bacillati</taxon>
        <taxon>Bacillota</taxon>
        <taxon>Bacilli</taxon>
        <taxon>Bacillales</taxon>
        <taxon>Sporolactobacillaceae</taxon>
        <taxon>Pullulanibacillus</taxon>
    </lineage>
</organism>
<evidence type="ECO:0000313" key="2">
    <source>
        <dbReference type="Proteomes" id="UP000628775"/>
    </source>
</evidence>
<dbReference type="InterPro" id="IPR020277">
    <property type="entry name" value="DUF2624"/>
</dbReference>
<sequence>MNNIMKQFINLKMNTLTPQELLRLGNKYQLHLSKQQAEKIVGLIKEQKINVFNKSERSQLLQKIALVTNQQIAQQMEYIFSTFIGGNAH</sequence>
<evidence type="ECO:0008006" key="3">
    <source>
        <dbReference type="Google" id="ProtNLM"/>
    </source>
</evidence>
<accession>A0A8J2YJV2</accession>
<gene>
    <name evidence="1" type="ORF">GCM10011391_27270</name>
</gene>
<reference evidence="1" key="1">
    <citation type="journal article" date="2014" name="Int. J. Syst. Evol. Microbiol.">
        <title>Complete genome sequence of Corynebacterium casei LMG S-19264T (=DSM 44701T), isolated from a smear-ripened cheese.</title>
        <authorList>
            <consortium name="US DOE Joint Genome Institute (JGI-PGF)"/>
            <person name="Walter F."/>
            <person name="Albersmeier A."/>
            <person name="Kalinowski J."/>
            <person name="Ruckert C."/>
        </authorList>
    </citation>
    <scope>NUCLEOTIDE SEQUENCE</scope>
    <source>
        <strain evidence="1">CGMCC 1.15371</strain>
    </source>
</reference>
<name>A0A8J2YJV2_9BACL</name>
<protein>
    <recommendedName>
        <fullName evidence="3">DUF2624 domain-containing protein</fullName>
    </recommendedName>
</protein>
<dbReference type="RefSeq" id="WP_188695113.1">
    <property type="nucleotide sequence ID" value="NZ_BMIR01000013.1"/>
</dbReference>
<dbReference type="Proteomes" id="UP000628775">
    <property type="component" value="Unassembled WGS sequence"/>
</dbReference>
<reference evidence="1" key="2">
    <citation type="submission" date="2020-09" db="EMBL/GenBank/DDBJ databases">
        <authorList>
            <person name="Sun Q."/>
            <person name="Zhou Y."/>
        </authorList>
    </citation>
    <scope>NUCLEOTIDE SEQUENCE</scope>
    <source>
        <strain evidence="1">CGMCC 1.15371</strain>
    </source>
</reference>
<comment type="caution">
    <text evidence="1">The sequence shown here is derived from an EMBL/GenBank/DDBJ whole genome shotgun (WGS) entry which is preliminary data.</text>
</comment>
<proteinExistence type="predicted"/>